<keyword evidence="2 3" id="KW-0143">Chaperone</keyword>
<dbReference type="Gene3D" id="1.20.58.90">
    <property type="match status" value="1"/>
</dbReference>
<keyword evidence="3" id="KW-0493">Microtubule</keyword>
<dbReference type="EMBL" id="CVQI01007446">
    <property type="protein sequence ID" value="CRK16915.1"/>
    <property type="molecule type" value="Genomic_DNA"/>
</dbReference>
<dbReference type="SUPFAM" id="SSF46988">
    <property type="entry name" value="Tubulin chaperone cofactor A"/>
    <property type="match status" value="1"/>
</dbReference>
<keyword evidence="3" id="KW-0963">Cytoplasm</keyword>
<dbReference type="PANTHER" id="PTHR21500:SF0">
    <property type="entry name" value="TUBULIN-SPECIFIC CHAPERONE A"/>
    <property type="match status" value="1"/>
</dbReference>
<dbReference type="EMBL" id="CVQH01025194">
    <property type="protein sequence ID" value="CRK38016.1"/>
    <property type="molecule type" value="Genomic_DNA"/>
</dbReference>
<evidence type="ECO:0000313" key="7">
    <source>
        <dbReference type="EMBL" id="KAG7114352.1"/>
    </source>
</evidence>
<sequence length="124" mass="13605">MPAPSQLAIATQAVTRLLREEISYEQELIQQQGKVTTLEAEVQSGLPDEDGNRAHMLKQLKQAVVETENVFPRIKERIGDATTKLEEQIALAESNGTPAEELELARVALTKGQEAQNTVRNGIA</sequence>
<name>A0A0G4L5B4_VERLO</name>
<evidence type="ECO:0000313" key="4">
    <source>
        <dbReference type="EMBL" id="CRK16915.1"/>
    </source>
</evidence>
<dbReference type="EMBL" id="JAEMWZ010000503">
    <property type="protein sequence ID" value="KAG7114352.1"/>
    <property type="molecule type" value="Genomic_DNA"/>
</dbReference>
<comment type="subunit">
    <text evidence="3">Supercomplex made of cofactors A to E. Cofactors A and D function by capturing and stabilizing tubulin in a quasi-native conformation. Cofactor E binds to the cofactor D-tubulin complex; interaction with cofactor C then causes the release of tubulin polypeptides that are committed to the native state.</text>
</comment>
<dbReference type="InterPro" id="IPR036126">
    <property type="entry name" value="TBCA_sf"/>
</dbReference>
<dbReference type="Proteomes" id="UP000045706">
    <property type="component" value="Unassembled WGS sequence"/>
</dbReference>
<evidence type="ECO:0000313" key="8">
    <source>
        <dbReference type="EMBL" id="KAG7125518.1"/>
    </source>
</evidence>
<dbReference type="GO" id="GO:0007023">
    <property type="term" value="P:post-chaperonin tubulin folding pathway"/>
    <property type="evidence" value="ECO:0007669"/>
    <property type="project" value="UniProtKB-UniRule"/>
</dbReference>
<evidence type="ECO:0000313" key="5">
    <source>
        <dbReference type="EMBL" id="CRK38016.1"/>
    </source>
</evidence>
<evidence type="ECO:0000256" key="3">
    <source>
        <dbReference type="RuleBase" id="RU364030"/>
    </source>
</evidence>
<evidence type="ECO:0000313" key="10">
    <source>
        <dbReference type="Proteomes" id="UP000045706"/>
    </source>
</evidence>
<gene>
    <name evidence="5" type="ORF">BN1708_007622</name>
    <name evidence="6" type="ORF">BN1708_007623</name>
    <name evidence="4" type="ORF">BN1723_011146</name>
    <name evidence="8" type="ORF">HYQ45_013132</name>
    <name evidence="7" type="ORF">HYQ45_016609</name>
</gene>
<comment type="similarity">
    <text evidence="1 3">Belongs to the TBCA family.</text>
</comment>
<dbReference type="EMBL" id="JAEMWZ010000313">
    <property type="protein sequence ID" value="KAG7125518.1"/>
    <property type="molecule type" value="Genomic_DNA"/>
</dbReference>
<protein>
    <recommendedName>
        <fullName evidence="3">Tubulin-specific chaperone A</fullName>
    </recommendedName>
</protein>
<dbReference type="GO" id="GO:0005874">
    <property type="term" value="C:microtubule"/>
    <property type="evidence" value="ECO:0007669"/>
    <property type="project" value="UniProtKB-KW"/>
</dbReference>
<dbReference type="STRING" id="100787.A0A0G4L5B4"/>
<reference evidence="7" key="2">
    <citation type="journal article" date="2021" name="Mol. Plant Pathol.">
        <title>A 20-kb lineage-specific genomic region tames virulence in pathogenic amphidiploid Verticillium longisporum.</title>
        <authorList>
            <person name="Harting R."/>
            <person name="Starke J."/>
            <person name="Kusch H."/>
            <person name="Poggeler S."/>
            <person name="Maurus I."/>
            <person name="Schluter R."/>
            <person name="Landesfeind M."/>
            <person name="Bulla I."/>
            <person name="Nowrousian M."/>
            <person name="de Jonge R."/>
            <person name="Stahlhut G."/>
            <person name="Hoff K.J."/>
            <person name="Asshauer K.P."/>
            <person name="Thurmer A."/>
            <person name="Stanke M."/>
            <person name="Daniel R."/>
            <person name="Morgenstern B."/>
            <person name="Thomma B.P.H.J."/>
            <person name="Kronstad J.W."/>
            <person name="Braus-Stromeyer S.A."/>
            <person name="Braus G.H."/>
        </authorList>
    </citation>
    <scope>NUCLEOTIDE SEQUENCE</scope>
    <source>
        <strain evidence="7">Vl32</strain>
    </source>
</reference>
<dbReference type="Proteomes" id="UP000689129">
    <property type="component" value="Unassembled WGS sequence"/>
</dbReference>
<proteinExistence type="inferred from homology"/>
<dbReference type="GO" id="GO:0007021">
    <property type="term" value="P:tubulin complex assembly"/>
    <property type="evidence" value="ECO:0007669"/>
    <property type="project" value="UniProtKB-UniRule"/>
</dbReference>
<evidence type="ECO:0000256" key="1">
    <source>
        <dbReference type="ARBA" id="ARBA00006806"/>
    </source>
</evidence>
<evidence type="ECO:0000256" key="2">
    <source>
        <dbReference type="ARBA" id="ARBA00023186"/>
    </source>
</evidence>
<dbReference type="EMBL" id="CVQH01025194">
    <property type="protein sequence ID" value="CRK38017.1"/>
    <property type="molecule type" value="Genomic_DNA"/>
</dbReference>
<dbReference type="SMR" id="A0A0G4L5B4"/>
<accession>A0A0G4L5B4</accession>
<comment type="subcellular location">
    <subcellularLocation>
        <location evidence="3">Cytoplasm</location>
        <location evidence="3">Cytoskeleton</location>
    </subcellularLocation>
</comment>
<keyword evidence="9" id="KW-1185">Reference proteome</keyword>
<evidence type="ECO:0000313" key="6">
    <source>
        <dbReference type="EMBL" id="CRK38017.1"/>
    </source>
</evidence>
<dbReference type="InterPro" id="IPR004226">
    <property type="entry name" value="TBCA"/>
</dbReference>
<dbReference type="AlphaFoldDB" id="A0A0G4L5B4"/>
<dbReference type="Pfam" id="PF02970">
    <property type="entry name" value="TBCA"/>
    <property type="match status" value="1"/>
</dbReference>
<reference evidence="9 10" key="1">
    <citation type="submission" date="2015-05" db="EMBL/GenBank/DDBJ databases">
        <authorList>
            <person name="Fogelqvist Johan"/>
        </authorList>
    </citation>
    <scope>NUCLEOTIDE SEQUENCE [LARGE SCALE GENOMIC DNA]</scope>
    <source>
        <strain evidence="5">VL1</strain>
        <strain evidence="4">VL2</strain>
    </source>
</reference>
<dbReference type="OrthoDB" id="296187at2759"/>
<dbReference type="GO" id="GO:0005829">
    <property type="term" value="C:cytosol"/>
    <property type="evidence" value="ECO:0007669"/>
    <property type="project" value="TreeGrafter"/>
</dbReference>
<dbReference type="GO" id="GO:0048487">
    <property type="term" value="F:beta-tubulin binding"/>
    <property type="evidence" value="ECO:0007669"/>
    <property type="project" value="InterPro"/>
</dbReference>
<dbReference type="PANTHER" id="PTHR21500">
    <property type="entry name" value="TUBULIN-SPECIFIC CHAPERONE A"/>
    <property type="match status" value="1"/>
</dbReference>
<keyword evidence="3" id="KW-0206">Cytoskeleton</keyword>
<dbReference type="Proteomes" id="UP000044602">
    <property type="component" value="Unassembled WGS sequence"/>
</dbReference>
<evidence type="ECO:0000313" key="9">
    <source>
        <dbReference type="Proteomes" id="UP000044602"/>
    </source>
</evidence>
<organism evidence="4 10">
    <name type="scientific">Verticillium longisporum</name>
    <name type="common">Verticillium dahliae var. longisporum</name>
    <dbReference type="NCBI Taxonomy" id="100787"/>
    <lineage>
        <taxon>Eukaryota</taxon>
        <taxon>Fungi</taxon>
        <taxon>Dikarya</taxon>
        <taxon>Ascomycota</taxon>
        <taxon>Pezizomycotina</taxon>
        <taxon>Sordariomycetes</taxon>
        <taxon>Hypocreomycetidae</taxon>
        <taxon>Glomerellales</taxon>
        <taxon>Plectosphaerellaceae</taxon>
        <taxon>Verticillium</taxon>
    </lineage>
</organism>